<evidence type="ECO:0000313" key="2">
    <source>
        <dbReference type="Proteomes" id="UP001172386"/>
    </source>
</evidence>
<dbReference type="Proteomes" id="UP001172386">
    <property type="component" value="Unassembled WGS sequence"/>
</dbReference>
<organism evidence="1 2">
    <name type="scientific">Neophaeococcomyces mojaviensis</name>
    <dbReference type="NCBI Taxonomy" id="3383035"/>
    <lineage>
        <taxon>Eukaryota</taxon>
        <taxon>Fungi</taxon>
        <taxon>Dikarya</taxon>
        <taxon>Ascomycota</taxon>
        <taxon>Pezizomycotina</taxon>
        <taxon>Eurotiomycetes</taxon>
        <taxon>Chaetothyriomycetidae</taxon>
        <taxon>Chaetothyriales</taxon>
        <taxon>Chaetothyriales incertae sedis</taxon>
        <taxon>Neophaeococcomyces</taxon>
    </lineage>
</organism>
<proteinExistence type="predicted"/>
<reference evidence="1" key="1">
    <citation type="submission" date="2022-10" db="EMBL/GenBank/DDBJ databases">
        <title>Culturing micro-colonial fungi from biological soil crusts in the Mojave desert and describing Neophaeococcomyces mojavensis, and introducing the new genera and species Taxawa tesnikishii.</title>
        <authorList>
            <person name="Kurbessoian T."/>
            <person name="Stajich J.E."/>
        </authorList>
    </citation>
    <scope>NUCLEOTIDE SEQUENCE</scope>
    <source>
        <strain evidence="1">JES_112</strain>
    </source>
</reference>
<accession>A0ACC3AF64</accession>
<keyword evidence="2" id="KW-1185">Reference proteome</keyword>
<comment type="caution">
    <text evidence="1">The sequence shown here is derived from an EMBL/GenBank/DDBJ whole genome shotgun (WGS) entry which is preliminary data.</text>
</comment>
<sequence>MASLSLPSPAASFDVFTSSGPPRHMRKHSRNPTAAAPLPSFTFNPGAPTDENKTEGNEDGAAQADMVGAGHMRKPSEPVPLPEFKFNPGADIPLERAPSLTHPVLKEMALNQQRVSRSARPAPLPVFTFNPDATPGQMSTSPTKSDVEVDGTKTGGHRRGGSEFVGGGLDKPKLVVASPSKHEAKPSGPPIAASAGRGHSHRRSQAISISDIDTSELIKQHALAKARAPSTPSTPIENQFSFPRASPGQRFTIPSASRSPPASPRRRGSASGVRPRTVDFSERVDVIPRPLSMISSETERSNSTIRGHSVTNSISSIVSPLPVSPVESSAPTSPPLSTSTNTRRPNTADATLLLSNVNQKNNESLLTIPKRPLSACGSPMVSSSGSPPTKKKHFWYSPGNDLSPTPTPKQEQANPFEEKDFMTPVADPDRVRPKTAPERPSSHKRRKYHTWTAGIFSKKSKHRASKGKSRRSPTPPTLLRRDSDKVNEIFDADDTVVLRQDSPVGTRKQPQAVTTLPTPTATSFHAELTSPVIDLDTALDPYDGLRHSEDHARSTTSKIAKLHSSERRGVVDAFGISHRRTESAPTMSPVNRSALFGMQRHGSNASLSEDVFDEEEEDNFLAHENEIKSSCVSNKVATQETTINPESGLGLENVPSHVDDVIIVDPETDTGAEDMRSSKSTIEAPAFAVEDLPKRPATSPMSFAYPNPQSHYASSTEGRTTSASLISSPDAEHLSFDTQSRTRRLCELSTEYIQPSTDDLPSLSDSVSSSVPRVSGSGNTRPSLDQRSHSMFVPGSSKPYEGWKRSSLASLNRLIPGSSHGSKLKFEAVATPNEETTKKKSNRISKLMRFWRSKEAGDREGHTL</sequence>
<dbReference type="EMBL" id="JAPDRQ010000025">
    <property type="protein sequence ID" value="KAJ9661181.1"/>
    <property type="molecule type" value="Genomic_DNA"/>
</dbReference>
<evidence type="ECO:0000313" key="1">
    <source>
        <dbReference type="EMBL" id="KAJ9661181.1"/>
    </source>
</evidence>
<gene>
    <name evidence="1" type="ORF">H2198_002125</name>
</gene>
<protein>
    <submittedName>
        <fullName evidence="1">Uncharacterized protein</fullName>
    </submittedName>
</protein>
<name>A0ACC3AF64_9EURO</name>